<comment type="caution">
    <text evidence="2">The sequence shown here is derived from an EMBL/GenBank/DDBJ whole genome shotgun (WGS) entry which is preliminary data.</text>
</comment>
<keyword evidence="4" id="KW-1185">Reference proteome</keyword>
<dbReference type="Pfam" id="PF17099">
    <property type="entry name" value="TrpP"/>
    <property type="match status" value="1"/>
</dbReference>
<protein>
    <submittedName>
        <fullName evidence="2">ABC transporter</fullName>
    </submittedName>
</protein>
<dbReference type="Proteomes" id="UP000443070">
    <property type="component" value="Unassembled WGS sequence"/>
</dbReference>
<feature type="transmembrane region" description="Helical" evidence="1">
    <location>
        <begin position="155"/>
        <end position="179"/>
    </location>
</feature>
<dbReference type="AlphaFoldDB" id="A0A7X3BW58"/>
<dbReference type="Proteomes" id="UP000484547">
    <property type="component" value="Unassembled WGS sequence"/>
</dbReference>
<dbReference type="EMBL" id="WNBM01000006">
    <property type="protein sequence ID" value="MTT76291.1"/>
    <property type="molecule type" value="Genomic_DNA"/>
</dbReference>
<keyword evidence="1" id="KW-0472">Membrane</keyword>
<dbReference type="InterPro" id="IPR031360">
    <property type="entry name" value="TrpP"/>
</dbReference>
<name>A0A7X3BW58_9FIRM</name>
<dbReference type="RefSeq" id="WP_044492046.1">
    <property type="nucleotide sequence ID" value="NZ_CAUDCT010000015.1"/>
</dbReference>
<organism evidence="2 5">
    <name type="scientific">Phascolarctobacterium faecium</name>
    <dbReference type="NCBI Taxonomy" id="33025"/>
    <lineage>
        <taxon>Bacteria</taxon>
        <taxon>Bacillati</taxon>
        <taxon>Bacillota</taxon>
        <taxon>Negativicutes</taxon>
        <taxon>Acidaminococcales</taxon>
        <taxon>Acidaminococcaceae</taxon>
        <taxon>Phascolarctobacterium</taxon>
    </lineage>
</organism>
<proteinExistence type="predicted"/>
<evidence type="ECO:0000313" key="5">
    <source>
        <dbReference type="Proteomes" id="UP000484547"/>
    </source>
</evidence>
<feature type="transmembrane region" description="Helical" evidence="1">
    <location>
        <begin position="97"/>
        <end position="115"/>
    </location>
</feature>
<gene>
    <name evidence="2" type="ORF">GMD11_08440</name>
    <name evidence="3" type="ORF">GMD18_08095</name>
</gene>
<keyword evidence="1" id="KW-0812">Transmembrane</keyword>
<feature type="transmembrane region" description="Helical" evidence="1">
    <location>
        <begin position="23"/>
        <end position="44"/>
    </location>
</feature>
<accession>A0A7X3BW58</accession>
<dbReference type="OrthoDB" id="3173414at2"/>
<sequence>MDKEKNTRLPLVDLIEVKPMQDGYRWVAITAMLFAIGIILHTVSPNVGGVTPNWTIAMYSIVINLTNPTLSQAVGIGFIAGITLVPSSKSAFPLGNIASELSGAITCCILVKAMLRCGLGKWKLRPLVTGFLATMASGGVFTFILKIVLDLPLHVWLYAMLPVVAIVGALNGMITFLLFGPVRKLFFVQEDDE</sequence>
<reference evidence="4 5" key="1">
    <citation type="journal article" date="2019" name="Nat. Med.">
        <title>A library of human gut bacterial isolates paired with longitudinal multiomics data enables mechanistic microbiome research.</title>
        <authorList>
            <person name="Poyet M."/>
            <person name="Groussin M."/>
            <person name="Gibbons S.M."/>
            <person name="Avila-Pacheco J."/>
            <person name="Jiang X."/>
            <person name="Kearney S.M."/>
            <person name="Perrotta A.R."/>
            <person name="Berdy B."/>
            <person name="Zhao S."/>
            <person name="Lieberman T.D."/>
            <person name="Swanson P.K."/>
            <person name="Smith M."/>
            <person name="Roesemann S."/>
            <person name="Alexander J.E."/>
            <person name="Rich S.A."/>
            <person name="Livny J."/>
            <person name="Vlamakis H."/>
            <person name="Clish C."/>
            <person name="Bullock K."/>
            <person name="Deik A."/>
            <person name="Scott J."/>
            <person name="Pierce K.A."/>
            <person name="Xavier R.J."/>
            <person name="Alm E.J."/>
        </authorList>
    </citation>
    <scope>NUCLEOTIDE SEQUENCE [LARGE SCALE GENOMIC DNA]</scope>
    <source>
        <strain evidence="2 5">BIOML-A13</strain>
        <strain evidence="3 4">BIOML-A3</strain>
    </source>
</reference>
<evidence type="ECO:0000313" key="4">
    <source>
        <dbReference type="Proteomes" id="UP000443070"/>
    </source>
</evidence>
<feature type="transmembrane region" description="Helical" evidence="1">
    <location>
        <begin position="56"/>
        <end position="85"/>
    </location>
</feature>
<feature type="transmembrane region" description="Helical" evidence="1">
    <location>
        <begin position="127"/>
        <end position="149"/>
    </location>
</feature>
<dbReference type="EMBL" id="WNBW01000006">
    <property type="protein sequence ID" value="MTU04355.1"/>
    <property type="molecule type" value="Genomic_DNA"/>
</dbReference>
<evidence type="ECO:0000313" key="2">
    <source>
        <dbReference type="EMBL" id="MTT76291.1"/>
    </source>
</evidence>
<evidence type="ECO:0000313" key="3">
    <source>
        <dbReference type="EMBL" id="MTU04355.1"/>
    </source>
</evidence>
<evidence type="ECO:0000256" key="1">
    <source>
        <dbReference type="SAM" id="Phobius"/>
    </source>
</evidence>
<keyword evidence="1" id="KW-1133">Transmembrane helix</keyword>